<dbReference type="EMBL" id="JACVVK020000201">
    <property type="protein sequence ID" value="KAK7485031.1"/>
    <property type="molecule type" value="Genomic_DNA"/>
</dbReference>
<evidence type="ECO:0000313" key="2">
    <source>
        <dbReference type="Proteomes" id="UP001519460"/>
    </source>
</evidence>
<dbReference type="Proteomes" id="UP001519460">
    <property type="component" value="Unassembled WGS sequence"/>
</dbReference>
<proteinExistence type="predicted"/>
<evidence type="ECO:0000313" key="1">
    <source>
        <dbReference type="EMBL" id="KAK7485031.1"/>
    </source>
</evidence>
<comment type="caution">
    <text evidence="1">The sequence shown here is derived from an EMBL/GenBank/DDBJ whole genome shotgun (WGS) entry which is preliminary data.</text>
</comment>
<name>A0ABD0KDG6_9CAEN</name>
<reference evidence="1 2" key="1">
    <citation type="journal article" date="2023" name="Sci. Data">
        <title>Genome assembly of the Korean intertidal mud-creeper Batillaria attramentaria.</title>
        <authorList>
            <person name="Patra A.K."/>
            <person name="Ho P.T."/>
            <person name="Jun S."/>
            <person name="Lee S.J."/>
            <person name="Kim Y."/>
            <person name="Won Y.J."/>
        </authorList>
    </citation>
    <scope>NUCLEOTIDE SEQUENCE [LARGE SCALE GENOMIC DNA]</scope>
    <source>
        <strain evidence="1">Wonlab-2016</strain>
    </source>
</reference>
<sequence>MVSALPGQQAWAQCSNWGPLHGINTGITAFIRPLVTMVMDFLRPFVTQTPHWHWFSANLDPESPAIVRSSALSKNHRDGWGGGGSENKLPKIPFCLEKSNISY</sequence>
<organism evidence="1 2">
    <name type="scientific">Batillaria attramentaria</name>
    <dbReference type="NCBI Taxonomy" id="370345"/>
    <lineage>
        <taxon>Eukaryota</taxon>
        <taxon>Metazoa</taxon>
        <taxon>Spiralia</taxon>
        <taxon>Lophotrochozoa</taxon>
        <taxon>Mollusca</taxon>
        <taxon>Gastropoda</taxon>
        <taxon>Caenogastropoda</taxon>
        <taxon>Sorbeoconcha</taxon>
        <taxon>Cerithioidea</taxon>
        <taxon>Batillariidae</taxon>
        <taxon>Batillaria</taxon>
    </lineage>
</organism>
<gene>
    <name evidence="1" type="ORF">BaRGS_00023809</name>
</gene>
<dbReference type="AlphaFoldDB" id="A0ABD0KDG6"/>
<protein>
    <submittedName>
        <fullName evidence="1">Uncharacterized protein</fullName>
    </submittedName>
</protein>
<keyword evidence="2" id="KW-1185">Reference proteome</keyword>
<accession>A0ABD0KDG6</accession>